<dbReference type="AlphaFoldDB" id="A0A0G9MSD2"/>
<dbReference type="RefSeq" id="WP_047006502.1">
    <property type="nucleotide sequence ID" value="NZ_CP018097.1"/>
</dbReference>
<dbReference type="Proteomes" id="UP000053070">
    <property type="component" value="Unassembled WGS sequence"/>
</dbReference>
<organism evidence="1 2">
    <name type="scientific">Aurantiacibacter gangjinensis</name>
    <dbReference type="NCBI Taxonomy" id="502682"/>
    <lineage>
        <taxon>Bacteria</taxon>
        <taxon>Pseudomonadati</taxon>
        <taxon>Pseudomonadota</taxon>
        <taxon>Alphaproteobacteria</taxon>
        <taxon>Sphingomonadales</taxon>
        <taxon>Erythrobacteraceae</taxon>
        <taxon>Aurantiacibacter</taxon>
    </lineage>
</organism>
<name>A0A0G9MSD2_9SPHN</name>
<protein>
    <submittedName>
        <fullName evidence="1">Uncharacterized protein</fullName>
    </submittedName>
</protein>
<keyword evidence="2" id="KW-1185">Reference proteome</keyword>
<dbReference type="EMBL" id="LBHC01000001">
    <property type="protein sequence ID" value="KLE33632.1"/>
    <property type="molecule type" value="Genomic_DNA"/>
</dbReference>
<evidence type="ECO:0000313" key="1">
    <source>
        <dbReference type="EMBL" id="KLE33632.1"/>
    </source>
</evidence>
<dbReference type="KEGG" id="egn:BMF35_a1988"/>
<comment type="caution">
    <text evidence="1">The sequence shown here is derived from an EMBL/GenBank/DDBJ whole genome shotgun (WGS) entry which is preliminary data.</text>
</comment>
<dbReference type="STRING" id="502682.BMF35_a1988"/>
<evidence type="ECO:0000313" key="2">
    <source>
        <dbReference type="Proteomes" id="UP000053070"/>
    </source>
</evidence>
<proteinExistence type="predicted"/>
<reference evidence="1 2" key="1">
    <citation type="submission" date="2015-04" db="EMBL/GenBank/DDBJ databases">
        <title>The draft genome sequence of Erythrobacr gangjinensis K7-2.</title>
        <authorList>
            <person name="Zhuang L."/>
            <person name="Liu Y."/>
            <person name="Shao Z."/>
        </authorList>
    </citation>
    <scope>NUCLEOTIDE SEQUENCE [LARGE SCALE GENOMIC DNA]</scope>
    <source>
        <strain evidence="1 2">K7-2</strain>
    </source>
</reference>
<dbReference type="OrthoDB" id="7390251at2"/>
<sequence length="319" mass="34588">MSTHTDNAQVAQSIEEVMRGELAHGDVILATARPILRHLLANDDHALFSDEVIAKVRGMMVHLARQLLMAVAGEAEIEDRGAFADEKQHAVAQMFLEDTAFLGHAHALTIEAQLADRLQERSGVDAVLSPLLQELTASSDADIAGAAMHLIAAQARFMQQARRMELPLSELPAELFHACSQALRAHSDGHFEASEAVVERLRSDFNESNRRVGQATRLLVAMRTDAKRALDVDHAGLSLFATALSMAAEQERDVAVLSMGENQSARLALTMRAAGLNQAAVEQQFLYLHPELTLPTDFGTLRADQAAAMLAASSPDFAQ</sequence>
<gene>
    <name evidence="1" type="ORF">AAW01_02845</name>
</gene>
<dbReference type="PATRIC" id="fig|502682.8.peg.579"/>
<accession>A0A0G9MSD2</accession>